<evidence type="ECO:0000313" key="3">
    <source>
        <dbReference type="Proteomes" id="UP000838821"/>
    </source>
</evidence>
<organism evidence="2 3">
    <name type="scientific">Paenibacillus allorhizoplanae</name>
    <dbReference type="NCBI Taxonomy" id="2905648"/>
    <lineage>
        <taxon>Bacteria</taxon>
        <taxon>Bacillati</taxon>
        <taxon>Bacillota</taxon>
        <taxon>Bacilli</taxon>
        <taxon>Bacillales</taxon>
        <taxon>Paenibacillaceae</taxon>
        <taxon>Paenibacillus</taxon>
    </lineage>
</organism>
<dbReference type="RefSeq" id="WP_236292331.1">
    <property type="nucleotide sequence ID" value="NZ_CAKMMW010000028.1"/>
</dbReference>
<name>A0ABN8H8S0_9BACL</name>
<evidence type="ECO:0000313" key="2">
    <source>
        <dbReference type="EMBL" id="CAH1227318.1"/>
    </source>
</evidence>
<gene>
    <name evidence="2" type="ORF">PAECIP111891_06121</name>
</gene>
<dbReference type="EMBL" id="CAKMMW010000028">
    <property type="protein sequence ID" value="CAH1227318.1"/>
    <property type="molecule type" value="Genomic_DNA"/>
</dbReference>
<dbReference type="Proteomes" id="UP000838821">
    <property type="component" value="Unassembled WGS sequence"/>
</dbReference>
<reference evidence="2" key="1">
    <citation type="submission" date="2022-01" db="EMBL/GenBank/DDBJ databases">
        <authorList>
            <person name="Criscuolo A."/>
        </authorList>
    </citation>
    <scope>NUCLEOTIDE SEQUENCE</scope>
    <source>
        <strain evidence="2">CIP111891</strain>
    </source>
</reference>
<sequence length="117" mass="13020">MKYVKKVADLHAFTNLRHKSVEKVVFLHFLEKGEEVEVEGSGEGDQSYTPRRLAAPKCPAYQQSASACKLAHKPTGPHCYDYPAATRVVSTPSNNHLASTYIASRPRQPQPVRNATR</sequence>
<accession>A0ABN8H8S0</accession>
<keyword evidence="3" id="KW-1185">Reference proteome</keyword>
<feature type="region of interest" description="Disordered" evidence="1">
    <location>
        <begin position="96"/>
        <end position="117"/>
    </location>
</feature>
<comment type="caution">
    <text evidence="2">The sequence shown here is derived from an EMBL/GenBank/DDBJ whole genome shotgun (WGS) entry which is preliminary data.</text>
</comment>
<protein>
    <submittedName>
        <fullName evidence="2">Uncharacterized protein</fullName>
    </submittedName>
</protein>
<evidence type="ECO:0000256" key="1">
    <source>
        <dbReference type="SAM" id="MobiDB-lite"/>
    </source>
</evidence>
<proteinExistence type="predicted"/>